<dbReference type="RefSeq" id="WP_256406513.1">
    <property type="nucleotide sequence ID" value="NZ_CP187153.1"/>
</dbReference>
<evidence type="ECO:0000313" key="2">
    <source>
        <dbReference type="EMBL" id="MFD1635255.1"/>
    </source>
</evidence>
<dbReference type="AlphaFoldDB" id="A0ABD6D219"/>
<accession>A0ABD6D219</accession>
<name>A0ABD6D219_9EURY</name>
<gene>
    <name evidence="2" type="ORF">ACFSBJ_16140</name>
</gene>
<evidence type="ECO:0000259" key="1">
    <source>
        <dbReference type="Pfam" id="PF01609"/>
    </source>
</evidence>
<feature type="domain" description="Transposase IS4-like" evidence="1">
    <location>
        <begin position="368"/>
        <end position="547"/>
    </location>
</feature>
<sequence>MKLHDPSSSPDTGLGKQADEIINEETEWTDLVENLDISRFKRRDGYPDWHTSTPFPRMFLAYIWAKTEKIPLTAIPDQLEANPELATAMGFDISTLPSESTFKPTRLENGRFENLQSTVERGVKEIRRIAAERGAPIGNDLLKTANSEDKKPLSNRTVQRLLRKKGHQVLDELKSVAIPSISLPRPDNAIYDDDELLVLEAIASIKQKAANDSGQKLGDMKNPDPDISGPFYEDGPSGETLLQALKQMSVEEITTVLNFALRKTYTRAKPRLKELEHDNGSRFGTRAKVALDITYVAYYGDRDEMKWVQGTPDDKGYDWCHKFATVVIVGENTHFVVGVCPLGSTEYAPTDAYSGKDRSYYVGNVTRRLLSIADEYVNIRRVYADREFHAVDVLHALEERDLEYVIPAKKDKHRVRSLCNRFDQLKRGYRESGDTPLYVKRDHVMHGRAKDGVSNEKVYTNIVMLPPDEDDDANPSGSPQPFLTNLDVSDEVALDRRWATKQIEEYNDRGAIENSYSSIKQCAAWTTSKEFEVRWFHFAFGCIVYNMWLLVDFLTQERIGVIETRKKPRITLSRFLDWLDRELVTLL</sequence>
<dbReference type="EMBL" id="JBHUDL010000011">
    <property type="protein sequence ID" value="MFD1635255.1"/>
    <property type="molecule type" value="Genomic_DNA"/>
</dbReference>
<proteinExistence type="predicted"/>
<protein>
    <submittedName>
        <fullName evidence="2">Transposase</fullName>
    </submittedName>
</protein>
<evidence type="ECO:0000313" key="3">
    <source>
        <dbReference type="Proteomes" id="UP001597075"/>
    </source>
</evidence>
<dbReference type="Proteomes" id="UP001597075">
    <property type="component" value="Unassembled WGS sequence"/>
</dbReference>
<comment type="caution">
    <text evidence="2">The sequence shown here is derived from an EMBL/GenBank/DDBJ whole genome shotgun (WGS) entry which is preliminary data.</text>
</comment>
<dbReference type="Pfam" id="PF01609">
    <property type="entry name" value="DDE_Tnp_1"/>
    <property type="match status" value="1"/>
</dbReference>
<keyword evidence="3" id="KW-1185">Reference proteome</keyword>
<reference evidence="2 3" key="1">
    <citation type="journal article" date="2019" name="Int. J. Syst. Evol. Microbiol.">
        <title>The Global Catalogue of Microorganisms (GCM) 10K type strain sequencing project: providing services to taxonomists for standard genome sequencing and annotation.</title>
        <authorList>
            <consortium name="The Broad Institute Genomics Platform"/>
            <consortium name="The Broad Institute Genome Sequencing Center for Infectious Disease"/>
            <person name="Wu L."/>
            <person name="Ma J."/>
        </authorList>
    </citation>
    <scope>NUCLEOTIDE SEQUENCE [LARGE SCALE GENOMIC DNA]</scope>
    <source>
        <strain evidence="2 3">CGMCC 1.10594</strain>
    </source>
</reference>
<dbReference type="InterPro" id="IPR002559">
    <property type="entry name" value="Transposase_11"/>
</dbReference>
<organism evidence="2 3">
    <name type="scientific">Haloplanus ruber</name>
    <dbReference type="NCBI Taxonomy" id="869892"/>
    <lineage>
        <taxon>Archaea</taxon>
        <taxon>Methanobacteriati</taxon>
        <taxon>Methanobacteriota</taxon>
        <taxon>Stenosarchaea group</taxon>
        <taxon>Halobacteria</taxon>
        <taxon>Halobacteriales</taxon>
        <taxon>Haloferacaceae</taxon>
        <taxon>Haloplanus</taxon>
    </lineage>
</organism>